<reference evidence="3" key="1">
    <citation type="journal article" date="2019" name="Int. J. Syst. Evol. Microbiol.">
        <title>The Global Catalogue of Microorganisms (GCM) 10K type strain sequencing project: providing services to taxonomists for standard genome sequencing and annotation.</title>
        <authorList>
            <consortium name="The Broad Institute Genomics Platform"/>
            <consortium name="The Broad Institute Genome Sequencing Center for Infectious Disease"/>
            <person name="Wu L."/>
            <person name="Ma J."/>
        </authorList>
    </citation>
    <scope>NUCLEOTIDE SEQUENCE [LARGE SCALE GENOMIC DNA]</scope>
    <source>
        <strain evidence="3">CCUG 49339</strain>
    </source>
</reference>
<dbReference type="InterPro" id="IPR030911">
    <property type="entry name" value="Sec_acc_SLAP"/>
</dbReference>
<evidence type="ECO:0000256" key="1">
    <source>
        <dbReference type="SAM" id="MobiDB-lite"/>
    </source>
</evidence>
<dbReference type="NCBIfam" id="TIGR04399">
    <property type="entry name" value="acc_Sec_SLAP"/>
    <property type="match status" value="1"/>
</dbReference>
<dbReference type="RefSeq" id="WP_377928142.1">
    <property type="nucleotide sequence ID" value="NZ_JBHUEM010000014.1"/>
</dbReference>
<sequence>MLSFFKKKDKKIERSGEDSTVSSNELLENGADASSSKEVDTKLSYHPSWNLKEEEKYVYQFLHNQLPKLVENQISISGIEIKVVDNKLMVSAFVRNTLSRPVKFQEMPLLLLGANGELIGRKIFDLSVLGELPPTSSRPWHFFFEKNEVTTLDIPASGWKLAFELKKKHSLDLAESWENSLSDTDKEKLQQLINTVEPPKPGEVNFMGLQAKQSEDGNLHVTMLIRNGSTKNINLQQIPLVIEDASGDIVAKGGFQLTDFEVKANTSKPWTFIFPKELIVKEDIDLSKWKAYPPQEQK</sequence>
<evidence type="ECO:0000313" key="3">
    <source>
        <dbReference type="Proteomes" id="UP001597214"/>
    </source>
</evidence>
<dbReference type="EMBL" id="JBHUEM010000014">
    <property type="protein sequence ID" value="MFD1736952.1"/>
    <property type="molecule type" value="Genomic_DNA"/>
</dbReference>
<proteinExistence type="predicted"/>
<gene>
    <name evidence="2" type="ORF">ACFSCX_10295</name>
</gene>
<keyword evidence="3" id="KW-1185">Reference proteome</keyword>
<name>A0ABW4LPM1_9BACI</name>
<organism evidence="2 3">
    <name type="scientific">Bacillus salitolerans</name>
    <dbReference type="NCBI Taxonomy" id="1437434"/>
    <lineage>
        <taxon>Bacteria</taxon>
        <taxon>Bacillati</taxon>
        <taxon>Bacillota</taxon>
        <taxon>Bacilli</taxon>
        <taxon>Bacillales</taxon>
        <taxon>Bacillaceae</taxon>
        <taxon>Bacillus</taxon>
    </lineage>
</organism>
<evidence type="ECO:0000313" key="2">
    <source>
        <dbReference type="EMBL" id="MFD1736952.1"/>
    </source>
</evidence>
<protein>
    <submittedName>
        <fullName evidence="2">Accessory Sec system S-layer assembly protein</fullName>
    </submittedName>
</protein>
<comment type="caution">
    <text evidence="2">The sequence shown here is derived from an EMBL/GenBank/DDBJ whole genome shotgun (WGS) entry which is preliminary data.</text>
</comment>
<dbReference type="InterPro" id="IPR030910">
    <property type="entry name" value="SLAP_dom"/>
</dbReference>
<feature type="region of interest" description="Disordered" evidence="1">
    <location>
        <begin position="15"/>
        <end position="39"/>
    </location>
</feature>
<accession>A0ABW4LPM1</accession>
<dbReference type="NCBIfam" id="TIGR04398">
    <property type="entry name" value="SLAP_DUP"/>
    <property type="match status" value="2"/>
</dbReference>
<feature type="compositionally biased region" description="Polar residues" evidence="1">
    <location>
        <begin position="18"/>
        <end position="34"/>
    </location>
</feature>
<dbReference type="Proteomes" id="UP001597214">
    <property type="component" value="Unassembled WGS sequence"/>
</dbReference>